<evidence type="ECO:0000313" key="6">
    <source>
        <dbReference type="EMBL" id="UWP59320.1"/>
    </source>
</evidence>
<dbReference type="Pfam" id="PF03466">
    <property type="entry name" value="LysR_substrate"/>
    <property type="match status" value="1"/>
</dbReference>
<dbReference type="Gene3D" id="1.10.10.10">
    <property type="entry name" value="Winged helix-like DNA-binding domain superfamily/Winged helix DNA-binding domain"/>
    <property type="match status" value="1"/>
</dbReference>
<evidence type="ECO:0000256" key="1">
    <source>
        <dbReference type="ARBA" id="ARBA00009437"/>
    </source>
</evidence>
<dbReference type="PROSITE" id="PS50931">
    <property type="entry name" value="HTH_LYSR"/>
    <property type="match status" value="1"/>
</dbReference>
<evidence type="ECO:0000256" key="4">
    <source>
        <dbReference type="ARBA" id="ARBA00023163"/>
    </source>
</evidence>
<dbReference type="PANTHER" id="PTHR30126">
    <property type="entry name" value="HTH-TYPE TRANSCRIPTIONAL REGULATOR"/>
    <property type="match status" value="1"/>
</dbReference>
<comment type="similarity">
    <text evidence="1">Belongs to the LysR transcriptional regulatory family.</text>
</comment>
<dbReference type="PRINTS" id="PR00039">
    <property type="entry name" value="HTHLYSR"/>
</dbReference>
<proteinExistence type="inferred from homology"/>
<keyword evidence="2" id="KW-0805">Transcription regulation</keyword>
<keyword evidence="3" id="KW-0238">DNA-binding</keyword>
<gene>
    <name evidence="6" type="ORF">NQ502_18485</name>
</gene>
<dbReference type="SUPFAM" id="SSF53850">
    <property type="entry name" value="Periplasmic binding protein-like II"/>
    <property type="match status" value="1"/>
</dbReference>
<evidence type="ECO:0000259" key="5">
    <source>
        <dbReference type="PROSITE" id="PS50931"/>
    </source>
</evidence>
<name>A0ABY5VFJ7_9FIRM</name>
<keyword evidence="4" id="KW-0804">Transcription</keyword>
<dbReference type="SUPFAM" id="SSF46785">
    <property type="entry name" value="Winged helix' DNA-binding domain"/>
    <property type="match status" value="1"/>
</dbReference>
<protein>
    <submittedName>
        <fullName evidence="6">LysR family transcriptional regulator</fullName>
    </submittedName>
</protein>
<dbReference type="Gene3D" id="3.40.190.290">
    <property type="match status" value="1"/>
</dbReference>
<dbReference type="EMBL" id="CP102290">
    <property type="protein sequence ID" value="UWP59320.1"/>
    <property type="molecule type" value="Genomic_DNA"/>
</dbReference>
<organism evidence="6 7">
    <name type="scientific">Ruminococcus gauvreauii</name>
    <dbReference type="NCBI Taxonomy" id="438033"/>
    <lineage>
        <taxon>Bacteria</taxon>
        <taxon>Bacillati</taxon>
        <taxon>Bacillota</taxon>
        <taxon>Clostridia</taxon>
        <taxon>Eubacteriales</taxon>
        <taxon>Oscillospiraceae</taxon>
        <taxon>Ruminococcus</taxon>
    </lineage>
</organism>
<evidence type="ECO:0000313" key="7">
    <source>
        <dbReference type="Proteomes" id="UP001060164"/>
    </source>
</evidence>
<dbReference type="Proteomes" id="UP001060164">
    <property type="component" value="Chromosome"/>
</dbReference>
<dbReference type="InterPro" id="IPR005119">
    <property type="entry name" value="LysR_subst-bd"/>
</dbReference>
<keyword evidence="7" id="KW-1185">Reference proteome</keyword>
<reference evidence="6" key="1">
    <citation type="journal article" date="2022" name="Cell">
        <title>Design, construction, and in vivo augmentation of a complex gut microbiome.</title>
        <authorList>
            <person name="Cheng A.G."/>
            <person name="Ho P.Y."/>
            <person name="Aranda-Diaz A."/>
            <person name="Jain S."/>
            <person name="Yu F.B."/>
            <person name="Meng X."/>
            <person name="Wang M."/>
            <person name="Iakiviak M."/>
            <person name="Nagashima K."/>
            <person name="Zhao A."/>
            <person name="Murugkar P."/>
            <person name="Patil A."/>
            <person name="Atabakhsh K."/>
            <person name="Weakley A."/>
            <person name="Yan J."/>
            <person name="Brumbaugh A.R."/>
            <person name="Higginbottom S."/>
            <person name="Dimas A."/>
            <person name="Shiver A.L."/>
            <person name="Deutschbauer A."/>
            <person name="Neff N."/>
            <person name="Sonnenburg J.L."/>
            <person name="Huang K.C."/>
            <person name="Fischbach M.A."/>
        </authorList>
    </citation>
    <scope>NUCLEOTIDE SEQUENCE</scope>
    <source>
        <strain evidence="6">DSM 19829</strain>
    </source>
</reference>
<dbReference type="InterPro" id="IPR000847">
    <property type="entry name" value="LysR_HTH_N"/>
</dbReference>
<evidence type="ECO:0000256" key="2">
    <source>
        <dbReference type="ARBA" id="ARBA00023015"/>
    </source>
</evidence>
<evidence type="ECO:0000256" key="3">
    <source>
        <dbReference type="ARBA" id="ARBA00023125"/>
    </source>
</evidence>
<dbReference type="RefSeq" id="WP_028527945.1">
    <property type="nucleotide sequence ID" value="NZ_CABLBR010000006.1"/>
</dbReference>
<accession>A0ABY5VFJ7</accession>
<dbReference type="Pfam" id="PF00126">
    <property type="entry name" value="HTH_1"/>
    <property type="match status" value="1"/>
</dbReference>
<feature type="domain" description="HTH lysR-type" evidence="5">
    <location>
        <begin position="1"/>
        <end position="60"/>
    </location>
</feature>
<dbReference type="InterPro" id="IPR036388">
    <property type="entry name" value="WH-like_DNA-bd_sf"/>
</dbReference>
<dbReference type="InterPro" id="IPR036390">
    <property type="entry name" value="WH_DNA-bd_sf"/>
</dbReference>
<sequence>MDQNLSLYRIFYTVANTQNISKAASELFISQPAISKSLRKLEENLNLSLFIRNSRGVTLTSEGKTLYTYVSQAFDALQTGEEKLRQIQELGIGHIRIGVSSTLCKFTLLPYLEDFIKTHPHIRITIECQSTSHTLSLLRENKIDLGLIGRPESLLHLHFDSLGEIEDIFVATGTYLSNLTLRSADGNADIFKNATLMLLDKGNITRQYIDDYLVLNHIETGNVLEISTMDLLIEFAKISLGVACVIKQFVQNELSSGELLEIPLEYPIRKREIGFAYPRQAGQSGAVQKFIDFCLRDKP</sequence>
<dbReference type="CDD" id="cd05466">
    <property type="entry name" value="PBP2_LTTR_substrate"/>
    <property type="match status" value="1"/>
</dbReference>
<dbReference type="PANTHER" id="PTHR30126:SF64">
    <property type="entry name" value="HTH-TYPE TRANSCRIPTIONAL REGULATOR CITR"/>
    <property type="match status" value="1"/>
</dbReference>